<name>W9KGR7_FUSOX</name>
<reference evidence="1" key="2">
    <citation type="submission" date="2012-06" db="EMBL/GenBank/DDBJ databases">
        <title>Annotation of the Genome Sequence of Fusarium oxysporum Fo47.</title>
        <authorList>
            <consortium name="The Broad Institute Genomics Platform"/>
            <person name="Ma L.-J."/>
            <person name="Corby-Kistler H."/>
            <person name="Broz K."/>
            <person name="Gale L.R."/>
            <person name="Jonkers W."/>
            <person name="O'Donnell K."/>
            <person name="Ploetz R."/>
            <person name="Steinberg C."/>
            <person name="Schwartz D.C."/>
            <person name="VanEtten H."/>
            <person name="Zhou S."/>
            <person name="Young S.K."/>
            <person name="Zeng Q."/>
            <person name="Gargeya S."/>
            <person name="Fitzgerald M."/>
            <person name="Abouelleil A."/>
            <person name="Alvarado L."/>
            <person name="Chapman S.B."/>
            <person name="Gainer-Dewar J."/>
            <person name="Goldberg J."/>
            <person name="Griggs A."/>
            <person name="Gujja S."/>
            <person name="Hansen M."/>
            <person name="Howarth C."/>
            <person name="Imamovic A."/>
            <person name="Ireland A."/>
            <person name="Larimer J."/>
            <person name="McCowan C."/>
            <person name="Murphy C."/>
            <person name="Pearson M."/>
            <person name="Poon T.W."/>
            <person name="Priest M."/>
            <person name="Roberts A."/>
            <person name="Saif S."/>
            <person name="Shea T."/>
            <person name="Sykes S."/>
            <person name="Wortman J."/>
            <person name="Nusbaum C."/>
            <person name="Birren B."/>
        </authorList>
    </citation>
    <scope>NUCLEOTIDE SEQUENCE</scope>
    <source>
        <strain evidence="1">Fo47</strain>
    </source>
</reference>
<dbReference type="EMBL" id="JH717898">
    <property type="protein sequence ID" value="EWZ43597.1"/>
    <property type="molecule type" value="Genomic_DNA"/>
</dbReference>
<protein>
    <submittedName>
        <fullName evidence="1">Uncharacterized protein</fullName>
    </submittedName>
</protein>
<proteinExistence type="predicted"/>
<sequence length="31" mass="3274">MTSNVEGASLLKFGKATEEIVGKFLNSFAAI</sequence>
<dbReference type="HOGENOM" id="CLU_3399468_0_0_1"/>
<evidence type="ECO:0000313" key="1">
    <source>
        <dbReference type="EMBL" id="EWZ43597.1"/>
    </source>
</evidence>
<dbReference type="AlphaFoldDB" id="W9KGR7"/>
<organism evidence="1">
    <name type="scientific">Fusarium oxysporum Fo47</name>
    <dbReference type="NCBI Taxonomy" id="660027"/>
    <lineage>
        <taxon>Eukaryota</taxon>
        <taxon>Fungi</taxon>
        <taxon>Dikarya</taxon>
        <taxon>Ascomycota</taxon>
        <taxon>Pezizomycotina</taxon>
        <taxon>Sordariomycetes</taxon>
        <taxon>Hypocreomycetidae</taxon>
        <taxon>Hypocreales</taxon>
        <taxon>Nectriaceae</taxon>
        <taxon>Fusarium</taxon>
        <taxon>Fusarium oxysporum species complex</taxon>
    </lineage>
</organism>
<dbReference type="VEuPathDB" id="FungiDB:FOZG_04688"/>
<accession>W9KGR7</accession>
<reference evidence="1" key="1">
    <citation type="submission" date="2011-06" db="EMBL/GenBank/DDBJ databases">
        <title>The Genome Sequence of Fusarium oxysporum Fo47.</title>
        <authorList>
            <consortium name="The Broad Institute Genome Sequencing Platform"/>
            <person name="Ma L.-J."/>
            <person name="Gale L.R."/>
            <person name="Schwartz D.C."/>
            <person name="Zhou S."/>
            <person name="Corby-Kistler H."/>
            <person name="Young S.K."/>
            <person name="Zeng Q."/>
            <person name="Gargeya S."/>
            <person name="Fitzgerald M."/>
            <person name="Haas B."/>
            <person name="Abouelleil A."/>
            <person name="Alvarado L."/>
            <person name="Arachchi H.M."/>
            <person name="Berlin A."/>
            <person name="Brown A."/>
            <person name="Chapman S.B."/>
            <person name="Chen Z."/>
            <person name="Dunbar C."/>
            <person name="Freedman E."/>
            <person name="Gearin G."/>
            <person name="Gellesch M."/>
            <person name="Goldberg J."/>
            <person name="Griggs A."/>
            <person name="Gujja S."/>
            <person name="Heiman D."/>
            <person name="Howarth C."/>
            <person name="Larson L."/>
            <person name="Lui A."/>
            <person name="MacDonald P.J.P."/>
            <person name="Mehta T."/>
            <person name="Montmayeur A."/>
            <person name="Murphy C."/>
            <person name="Neiman D."/>
            <person name="Pearson M."/>
            <person name="Priest M."/>
            <person name="Roberts A."/>
            <person name="Saif S."/>
            <person name="Shea T."/>
            <person name="Shenoy N."/>
            <person name="Sisk P."/>
            <person name="Stolte C."/>
            <person name="Sykes S."/>
            <person name="Wortman J."/>
            <person name="Nusbaum C."/>
            <person name="Birren B."/>
        </authorList>
    </citation>
    <scope>NUCLEOTIDE SEQUENCE [LARGE SCALE GENOMIC DNA]</scope>
    <source>
        <strain evidence="1">Fo47</strain>
    </source>
</reference>
<gene>
    <name evidence="1" type="ORF">FOZG_04688</name>
</gene>
<dbReference type="Proteomes" id="UP000030766">
    <property type="component" value="Unassembled WGS sequence"/>
</dbReference>